<proteinExistence type="predicted"/>
<dbReference type="AlphaFoldDB" id="A0A1S7S9R0"/>
<reference evidence="1 2" key="1">
    <citation type="submission" date="2016-01" db="EMBL/GenBank/DDBJ databases">
        <authorList>
            <person name="Oliw E.H."/>
        </authorList>
    </citation>
    <scope>NUCLEOTIDE SEQUENCE [LARGE SCALE GENOMIC DNA]</scope>
    <source>
        <strain evidence="1 2">Kerr 14</strain>
    </source>
</reference>
<protein>
    <submittedName>
        <fullName evidence="1">Uncharacterized protein</fullName>
    </submittedName>
</protein>
<evidence type="ECO:0000313" key="1">
    <source>
        <dbReference type="EMBL" id="CUX65002.1"/>
    </source>
</evidence>
<gene>
    <name evidence="1" type="ORF">AGR4C_pa30004</name>
</gene>
<organism evidence="1 2">
    <name type="scientific">Agrobacterium tumefaciens str. Kerr 14</name>
    <dbReference type="NCBI Taxonomy" id="1183424"/>
    <lineage>
        <taxon>Bacteria</taxon>
        <taxon>Pseudomonadati</taxon>
        <taxon>Pseudomonadota</taxon>
        <taxon>Alphaproteobacteria</taxon>
        <taxon>Hyphomicrobiales</taxon>
        <taxon>Rhizobiaceae</taxon>
        <taxon>Rhizobium/Agrobacterium group</taxon>
        <taxon>Agrobacterium</taxon>
        <taxon>Agrobacterium tumefaciens complex</taxon>
    </lineage>
</organism>
<evidence type="ECO:0000313" key="2">
    <source>
        <dbReference type="Proteomes" id="UP000191897"/>
    </source>
</evidence>
<accession>A0A1S7S9R0</accession>
<dbReference type="EMBL" id="FBWC01000034">
    <property type="protein sequence ID" value="CUX65002.1"/>
    <property type="molecule type" value="Genomic_DNA"/>
</dbReference>
<name>A0A1S7S9R0_AGRTU</name>
<sequence>MNYMQQSYLGDSEYRTASSADRCGPLDELRLPSWRPTVCSATSMVLCANCLGEPIR</sequence>
<dbReference type="Proteomes" id="UP000191897">
    <property type="component" value="Unassembled WGS sequence"/>
</dbReference>